<dbReference type="InterPro" id="IPR052021">
    <property type="entry name" value="Type-I_RS_S_subunit"/>
</dbReference>
<dbReference type="SUPFAM" id="SSF116734">
    <property type="entry name" value="DNA methylase specificity domain"/>
    <property type="match status" value="1"/>
</dbReference>
<dbReference type="GO" id="GO:0003677">
    <property type="term" value="F:DNA binding"/>
    <property type="evidence" value="ECO:0007669"/>
    <property type="project" value="UniProtKB-KW"/>
</dbReference>
<gene>
    <name evidence="6" type="ORF">S03H2_43511</name>
</gene>
<evidence type="ECO:0000256" key="3">
    <source>
        <dbReference type="ARBA" id="ARBA00023125"/>
    </source>
</evidence>
<dbReference type="AlphaFoldDB" id="X1JMI5"/>
<comment type="caution">
    <text evidence="6">The sequence shown here is derived from an EMBL/GenBank/DDBJ whole genome shotgun (WGS) entry which is preliminary data.</text>
</comment>
<feature type="domain" description="Type I restriction modification DNA specificity" evidence="5">
    <location>
        <begin position="11"/>
        <end position="64"/>
    </location>
</feature>
<evidence type="ECO:0000256" key="1">
    <source>
        <dbReference type="ARBA" id="ARBA00010923"/>
    </source>
</evidence>
<dbReference type="InterPro" id="IPR000055">
    <property type="entry name" value="Restrct_endonuc_typeI_TRD"/>
</dbReference>
<keyword evidence="4" id="KW-0175">Coiled coil</keyword>
<accession>X1JMI5</accession>
<organism evidence="6">
    <name type="scientific">marine sediment metagenome</name>
    <dbReference type="NCBI Taxonomy" id="412755"/>
    <lineage>
        <taxon>unclassified sequences</taxon>
        <taxon>metagenomes</taxon>
        <taxon>ecological metagenomes</taxon>
    </lineage>
</organism>
<comment type="similarity">
    <text evidence="1">Belongs to the type-I restriction system S methylase family.</text>
</comment>
<dbReference type="PANTHER" id="PTHR30408:SF12">
    <property type="entry name" value="TYPE I RESTRICTION ENZYME MJAVIII SPECIFICITY SUBUNIT"/>
    <property type="match status" value="1"/>
</dbReference>
<keyword evidence="3" id="KW-0238">DNA-binding</keyword>
<dbReference type="InterPro" id="IPR044946">
    <property type="entry name" value="Restrct_endonuc_typeI_TRD_sf"/>
</dbReference>
<proteinExistence type="inferred from homology"/>
<dbReference type="Gene3D" id="3.90.220.20">
    <property type="entry name" value="DNA methylase specificity domains"/>
    <property type="match status" value="1"/>
</dbReference>
<dbReference type="EMBL" id="BARU01027149">
    <property type="protein sequence ID" value="GAH70973.1"/>
    <property type="molecule type" value="Genomic_DNA"/>
</dbReference>
<name>X1JMI5_9ZZZZ</name>
<evidence type="ECO:0000259" key="5">
    <source>
        <dbReference type="Pfam" id="PF01420"/>
    </source>
</evidence>
<dbReference type="PANTHER" id="PTHR30408">
    <property type="entry name" value="TYPE-1 RESTRICTION ENZYME ECOKI SPECIFICITY PROTEIN"/>
    <property type="match status" value="1"/>
</dbReference>
<evidence type="ECO:0000256" key="2">
    <source>
        <dbReference type="ARBA" id="ARBA00022747"/>
    </source>
</evidence>
<sequence>QSFRKQAEANMTGSAGQKRVPKQFFSKYKVVLPPIELQNQFAEIVHKIQSQKEIMKKSLEELENNFNSLIQRAFKGELFND</sequence>
<feature type="non-terminal residue" evidence="6">
    <location>
        <position position="1"/>
    </location>
</feature>
<reference evidence="6" key="1">
    <citation type="journal article" date="2014" name="Front. Microbiol.">
        <title>High frequency of phylogenetically diverse reductive dehalogenase-homologous genes in deep subseafloor sedimentary metagenomes.</title>
        <authorList>
            <person name="Kawai M."/>
            <person name="Futagami T."/>
            <person name="Toyoda A."/>
            <person name="Takaki Y."/>
            <person name="Nishi S."/>
            <person name="Hori S."/>
            <person name="Arai W."/>
            <person name="Tsubouchi T."/>
            <person name="Morono Y."/>
            <person name="Uchiyama I."/>
            <person name="Ito T."/>
            <person name="Fujiyama A."/>
            <person name="Inagaki F."/>
            <person name="Takami H."/>
        </authorList>
    </citation>
    <scope>NUCLEOTIDE SEQUENCE</scope>
    <source>
        <strain evidence="6">Expedition CK06-06</strain>
    </source>
</reference>
<dbReference type="Pfam" id="PF01420">
    <property type="entry name" value="Methylase_S"/>
    <property type="match status" value="1"/>
</dbReference>
<protein>
    <recommendedName>
        <fullName evidence="5">Type I restriction modification DNA specificity domain-containing protein</fullName>
    </recommendedName>
</protein>
<evidence type="ECO:0000256" key="4">
    <source>
        <dbReference type="SAM" id="Coils"/>
    </source>
</evidence>
<keyword evidence="2" id="KW-0680">Restriction system</keyword>
<evidence type="ECO:0000313" key="6">
    <source>
        <dbReference type="EMBL" id="GAH70973.1"/>
    </source>
</evidence>
<dbReference type="GO" id="GO:0009307">
    <property type="term" value="P:DNA restriction-modification system"/>
    <property type="evidence" value="ECO:0007669"/>
    <property type="project" value="UniProtKB-KW"/>
</dbReference>
<feature type="coiled-coil region" evidence="4">
    <location>
        <begin position="45"/>
        <end position="72"/>
    </location>
</feature>